<dbReference type="Proteomes" id="UP001519921">
    <property type="component" value="Unassembled WGS sequence"/>
</dbReference>
<gene>
    <name evidence="1" type="ORF">KYD98_07695</name>
</gene>
<evidence type="ECO:0000313" key="1">
    <source>
        <dbReference type="EMBL" id="MBW6409974.1"/>
    </source>
</evidence>
<dbReference type="Gene3D" id="3.40.50.880">
    <property type="match status" value="1"/>
</dbReference>
<dbReference type="InterPro" id="IPR016181">
    <property type="entry name" value="Acyl_CoA_acyltransferase"/>
</dbReference>
<dbReference type="InterPro" id="IPR029062">
    <property type="entry name" value="Class_I_gatase-like"/>
</dbReference>
<proteinExistence type="predicted"/>
<dbReference type="EMBL" id="JAHXPT010000004">
    <property type="protein sequence ID" value="MBW6409974.1"/>
    <property type="molecule type" value="Genomic_DNA"/>
</dbReference>
<organism evidence="1 2">
    <name type="scientific">Clostridium weizhouense</name>
    <dbReference type="NCBI Taxonomy" id="2859781"/>
    <lineage>
        <taxon>Bacteria</taxon>
        <taxon>Bacillati</taxon>
        <taxon>Bacillota</taxon>
        <taxon>Clostridia</taxon>
        <taxon>Eubacteriales</taxon>
        <taxon>Clostridiaceae</taxon>
        <taxon>Clostridium</taxon>
    </lineage>
</organism>
<name>A0ABS7AMT0_9CLOT</name>
<comment type="caution">
    <text evidence="1">The sequence shown here is derived from an EMBL/GenBank/DDBJ whole genome shotgun (WGS) entry which is preliminary data.</text>
</comment>
<keyword evidence="2" id="KW-1185">Reference proteome</keyword>
<dbReference type="SUPFAM" id="SSF52317">
    <property type="entry name" value="Class I glutamine amidotransferase-like"/>
    <property type="match status" value="1"/>
</dbReference>
<reference evidence="1 2" key="1">
    <citation type="submission" date="2021-07" db="EMBL/GenBank/DDBJ databases">
        <title>Clostridium weizhouense sp. nov., an anaerobic bacterium isolated from activated sludge of Petroleum wastewater.</title>
        <authorList>
            <person name="Li Q."/>
        </authorList>
    </citation>
    <scope>NUCLEOTIDE SEQUENCE [LARGE SCALE GENOMIC DNA]</scope>
    <source>
        <strain evidence="1 2">YB-6</strain>
    </source>
</reference>
<dbReference type="SUPFAM" id="SSF55729">
    <property type="entry name" value="Acyl-CoA N-acyltransferases (Nat)"/>
    <property type="match status" value="1"/>
</dbReference>
<sequence>MQKKDGLYRRNGKLVYIKQPEYNELVFTSKLWASEETMKDIGGVYKFTENKWDSFYKKMVYPTDRKNFYCLIYNLNDEPVGEVSFHGYDPITKIARSNIKIFYKYRKKGYAGEALKLMLEYYFFDFEGEIMMDNIKNKVGKIFASKVGFKEVRQYKDESTYKLTKNDFLNLRDNKVKIISIIMYENMDITNYTLICNILNKANTLANKKIFNIQAIYTTNNIICCDNLKFELPPIEENLLNPNIIILPDTKNIEYIFKNNKIIEYILKYYNDCDYICTVGEAIKFLIKTNSLNGMIVPNIDDIHNLLKSNNLNNTKVINKNFVDNGKVMISSNLIGIIEMSLSIILKISGKELMDKTKEKLGFI</sequence>
<dbReference type="RefSeq" id="WP_219779029.1">
    <property type="nucleotide sequence ID" value="NZ_JAHXPT010000004.1"/>
</dbReference>
<dbReference type="Gene3D" id="3.40.630.30">
    <property type="match status" value="1"/>
</dbReference>
<accession>A0ABS7AMT0</accession>
<evidence type="ECO:0000313" key="2">
    <source>
        <dbReference type="Proteomes" id="UP001519921"/>
    </source>
</evidence>
<protein>
    <submittedName>
        <fullName evidence="1">GNAT family N-acetyltransferase</fullName>
    </submittedName>
</protein>